<dbReference type="GO" id="GO:0009927">
    <property type="term" value="F:histidine phosphotransfer kinase activity"/>
    <property type="evidence" value="ECO:0007669"/>
    <property type="project" value="TreeGrafter"/>
</dbReference>
<gene>
    <name evidence="13" type="ORF">A4S15_03470</name>
</gene>
<dbReference type="SMART" id="SM00421">
    <property type="entry name" value="HTH_LUXR"/>
    <property type="match status" value="1"/>
</dbReference>
<feature type="domain" description="Response regulatory" evidence="11">
    <location>
        <begin position="517"/>
        <end position="773"/>
    </location>
</feature>
<dbReference type="InterPro" id="IPR001789">
    <property type="entry name" value="Sig_transdc_resp-reg_receiver"/>
</dbReference>
<dbReference type="Gene3D" id="3.30.565.10">
    <property type="entry name" value="Histidine kinase-like ATPase, C-terminal domain"/>
    <property type="match status" value="1"/>
</dbReference>
<evidence type="ECO:0000256" key="8">
    <source>
        <dbReference type="SAM" id="Coils"/>
    </source>
</evidence>
<feature type="domain" description="Histidine kinase" evidence="10">
    <location>
        <begin position="276"/>
        <end position="489"/>
    </location>
</feature>
<dbReference type="PROSITE" id="PS50110">
    <property type="entry name" value="RESPONSE_REGULATORY"/>
    <property type="match status" value="1"/>
</dbReference>
<evidence type="ECO:0000256" key="5">
    <source>
        <dbReference type="ARBA" id="ARBA00022777"/>
    </source>
</evidence>
<dbReference type="InterPro" id="IPR004358">
    <property type="entry name" value="Sig_transdc_His_kin-like_C"/>
</dbReference>
<dbReference type="InterPro" id="IPR005467">
    <property type="entry name" value="His_kinase_dom"/>
</dbReference>
<evidence type="ECO:0000259" key="9">
    <source>
        <dbReference type="PROSITE" id="PS50043"/>
    </source>
</evidence>
<dbReference type="GO" id="GO:0006355">
    <property type="term" value="P:regulation of DNA-templated transcription"/>
    <property type="evidence" value="ECO:0007669"/>
    <property type="project" value="InterPro"/>
</dbReference>
<dbReference type="GO" id="GO:0000155">
    <property type="term" value="F:phosphorelay sensor kinase activity"/>
    <property type="evidence" value="ECO:0007669"/>
    <property type="project" value="InterPro"/>
</dbReference>
<dbReference type="SUPFAM" id="SSF55874">
    <property type="entry name" value="ATPase domain of HSP90 chaperone/DNA topoisomerase II/histidine kinase"/>
    <property type="match status" value="1"/>
</dbReference>
<dbReference type="SMART" id="SM00388">
    <property type="entry name" value="HisKA"/>
    <property type="match status" value="1"/>
</dbReference>
<dbReference type="PANTHER" id="PTHR43047:SF9">
    <property type="entry name" value="HISTIDINE KINASE"/>
    <property type="match status" value="1"/>
</dbReference>
<dbReference type="Gene3D" id="1.10.287.130">
    <property type="match status" value="1"/>
</dbReference>
<dbReference type="Pfam" id="PF13596">
    <property type="entry name" value="PAS_10"/>
    <property type="match status" value="1"/>
</dbReference>
<keyword evidence="8" id="KW-0175">Coiled coil</keyword>
<feature type="modified residue" description="4-aspartylphosphate" evidence="7">
    <location>
        <position position="568"/>
    </location>
</feature>
<dbReference type="InterPro" id="IPR036097">
    <property type="entry name" value="HisK_dim/P_sf"/>
</dbReference>
<dbReference type="GO" id="GO:0003677">
    <property type="term" value="F:DNA binding"/>
    <property type="evidence" value="ECO:0007669"/>
    <property type="project" value="UniProtKB-KW"/>
</dbReference>
<feature type="coiled-coil region" evidence="8">
    <location>
        <begin position="58"/>
        <end position="145"/>
    </location>
</feature>
<dbReference type="CDD" id="cd06170">
    <property type="entry name" value="LuxR_C_like"/>
    <property type="match status" value="1"/>
</dbReference>
<evidence type="ECO:0000259" key="10">
    <source>
        <dbReference type="PROSITE" id="PS50109"/>
    </source>
</evidence>
<proteinExistence type="predicted"/>
<dbReference type="InterPro" id="IPR036388">
    <property type="entry name" value="WH-like_DNA-bd_sf"/>
</dbReference>
<dbReference type="SUPFAM" id="SSF47384">
    <property type="entry name" value="Homodimeric domain of signal transducing histidine kinase"/>
    <property type="match status" value="1"/>
</dbReference>
<name>A0A1W9HNV3_9HYPH</name>
<dbReference type="InterPro" id="IPR035965">
    <property type="entry name" value="PAS-like_dom_sf"/>
</dbReference>
<dbReference type="CDD" id="cd00082">
    <property type="entry name" value="HisKA"/>
    <property type="match status" value="1"/>
</dbReference>
<keyword evidence="3 7" id="KW-0597">Phosphoprotein</keyword>
<evidence type="ECO:0000256" key="7">
    <source>
        <dbReference type="PROSITE-ProRule" id="PRU00169"/>
    </source>
</evidence>
<evidence type="ECO:0000256" key="3">
    <source>
        <dbReference type="ARBA" id="ARBA00022553"/>
    </source>
</evidence>
<dbReference type="InterPro" id="IPR016032">
    <property type="entry name" value="Sig_transdc_resp-reg_C-effctor"/>
</dbReference>
<dbReference type="SUPFAM" id="SSF55785">
    <property type="entry name" value="PYP-like sensor domain (PAS domain)"/>
    <property type="match status" value="1"/>
</dbReference>
<keyword evidence="5" id="KW-0418">Kinase</keyword>
<dbReference type="PROSITE" id="PS50109">
    <property type="entry name" value="HIS_KIN"/>
    <property type="match status" value="1"/>
</dbReference>
<dbReference type="Gene3D" id="3.40.50.2300">
    <property type="match status" value="2"/>
</dbReference>
<evidence type="ECO:0000256" key="1">
    <source>
        <dbReference type="ARBA" id="ARBA00000085"/>
    </source>
</evidence>
<evidence type="ECO:0000259" key="11">
    <source>
        <dbReference type="PROSITE" id="PS50110"/>
    </source>
</evidence>
<organism evidence="13 14">
    <name type="scientific">Candidatus Raskinella chloraquaticus</name>
    <dbReference type="NCBI Taxonomy" id="1951219"/>
    <lineage>
        <taxon>Bacteria</taxon>
        <taxon>Pseudomonadati</taxon>
        <taxon>Pseudomonadota</taxon>
        <taxon>Alphaproteobacteria</taxon>
        <taxon>Hyphomicrobiales</taxon>
        <taxon>Phreatobacteraceae</taxon>
        <taxon>Candidatus Raskinella</taxon>
    </lineage>
</organism>
<dbReference type="GO" id="GO:0005886">
    <property type="term" value="C:plasma membrane"/>
    <property type="evidence" value="ECO:0007669"/>
    <property type="project" value="TreeGrafter"/>
</dbReference>
<keyword evidence="4" id="KW-0808">Transferase</keyword>
<feature type="coiled-coil region" evidence="8">
    <location>
        <begin position="249"/>
        <end position="276"/>
    </location>
</feature>
<dbReference type="AlphaFoldDB" id="A0A1W9HNV3"/>
<dbReference type="Pfam" id="PF02518">
    <property type="entry name" value="HATPase_c"/>
    <property type="match status" value="1"/>
</dbReference>
<dbReference type="EMBL" id="LWDL01000033">
    <property type="protein sequence ID" value="OQW49119.1"/>
    <property type="molecule type" value="Genomic_DNA"/>
</dbReference>
<protein>
    <recommendedName>
        <fullName evidence="2">histidine kinase</fullName>
        <ecNumber evidence="2">2.7.13.3</ecNumber>
    </recommendedName>
</protein>
<dbReference type="InterPro" id="IPR036890">
    <property type="entry name" value="HATPase_C_sf"/>
</dbReference>
<keyword evidence="6" id="KW-0238">DNA-binding</keyword>
<comment type="catalytic activity">
    <reaction evidence="1">
        <text>ATP + protein L-histidine = ADP + protein N-phospho-L-histidine.</text>
        <dbReference type="EC" id="2.7.13.3"/>
    </reaction>
</comment>
<dbReference type="InterPro" id="IPR011006">
    <property type="entry name" value="CheY-like_superfamily"/>
</dbReference>
<dbReference type="Gene3D" id="1.10.10.10">
    <property type="entry name" value="Winged helix-like DNA-binding domain superfamily/Winged helix DNA-binding domain"/>
    <property type="match status" value="1"/>
</dbReference>
<dbReference type="InterPro" id="IPR003594">
    <property type="entry name" value="HATPase_dom"/>
</dbReference>
<evidence type="ECO:0000256" key="6">
    <source>
        <dbReference type="ARBA" id="ARBA00023125"/>
    </source>
</evidence>
<dbReference type="Gene3D" id="3.30.450.20">
    <property type="entry name" value="PAS domain"/>
    <property type="match status" value="1"/>
</dbReference>
<dbReference type="PRINTS" id="PR00038">
    <property type="entry name" value="HTHLUXR"/>
</dbReference>
<dbReference type="PRINTS" id="PR00344">
    <property type="entry name" value="BCTRLSENSOR"/>
</dbReference>
<dbReference type="Pfam" id="PF00072">
    <property type="entry name" value="Response_reg"/>
    <property type="match status" value="2"/>
</dbReference>
<dbReference type="PROSITE" id="PS50043">
    <property type="entry name" value="HTH_LUXR_2"/>
    <property type="match status" value="1"/>
</dbReference>
<evidence type="ECO:0000313" key="13">
    <source>
        <dbReference type="EMBL" id="OQW49119.1"/>
    </source>
</evidence>
<dbReference type="Pfam" id="PF00512">
    <property type="entry name" value="HisKA"/>
    <property type="match status" value="1"/>
</dbReference>
<accession>A0A1W9HNV3</accession>
<dbReference type="EC" id="2.7.13.3" evidence="2"/>
<dbReference type="SMART" id="SM00387">
    <property type="entry name" value="HATPase_c"/>
    <property type="match status" value="1"/>
</dbReference>
<dbReference type="InterPro" id="IPR003661">
    <property type="entry name" value="HisK_dim/P_dom"/>
</dbReference>
<dbReference type="PROSITE" id="PS00622">
    <property type="entry name" value="HTH_LUXR_1"/>
    <property type="match status" value="1"/>
</dbReference>
<dbReference type="SUPFAM" id="SSF46894">
    <property type="entry name" value="C-terminal effector domain of the bipartite response regulators"/>
    <property type="match status" value="1"/>
</dbReference>
<dbReference type="InterPro" id="IPR000792">
    <property type="entry name" value="Tscrpt_reg_LuxR_C"/>
</dbReference>
<dbReference type="Pfam" id="PF00196">
    <property type="entry name" value="GerE"/>
    <property type="match status" value="1"/>
</dbReference>
<reference evidence="13 14" key="1">
    <citation type="journal article" date="2017" name="Water Res.">
        <title>Comammox in drinking water systems.</title>
        <authorList>
            <person name="Wang Y."/>
            <person name="Ma L."/>
            <person name="Mao Y."/>
            <person name="Jiang X."/>
            <person name="Xia Y."/>
            <person name="Yu K."/>
            <person name="Li B."/>
            <person name="Zhang T."/>
        </authorList>
    </citation>
    <scope>NUCLEOTIDE SEQUENCE [LARGE SCALE GENOMIC DNA]</scope>
    <source>
        <strain evidence="13">SG_bin8</strain>
    </source>
</reference>
<dbReference type="Proteomes" id="UP000192872">
    <property type="component" value="Unassembled WGS sequence"/>
</dbReference>
<dbReference type="InterPro" id="IPR000700">
    <property type="entry name" value="PAS-assoc_C"/>
</dbReference>
<evidence type="ECO:0000313" key="14">
    <source>
        <dbReference type="Proteomes" id="UP000192872"/>
    </source>
</evidence>
<evidence type="ECO:0000256" key="2">
    <source>
        <dbReference type="ARBA" id="ARBA00012438"/>
    </source>
</evidence>
<evidence type="ECO:0000256" key="4">
    <source>
        <dbReference type="ARBA" id="ARBA00022679"/>
    </source>
</evidence>
<dbReference type="PANTHER" id="PTHR43047">
    <property type="entry name" value="TWO-COMPONENT HISTIDINE PROTEIN KINASE"/>
    <property type="match status" value="1"/>
</dbReference>
<dbReference type="PROSITE" id="PS50113">
    <property type="entry name" value="PAC"/>
    <property type="match status" value="1"/>
</dbReference>
<comment type="caution">
    <text evidence="13">The sequence shown here is derived from an EMBL/GenBank/DDBJ whole genome shotgun (WGS) entry which is preliminary data.</text>
</comment>
<dbReference type="FunFam" id="3.30.565.10:FF:000049">
    <property type="entry name" value="Two-component sensor histidine kinase"/>
    <property type="match status" value="1"/>
</dbReference>
<evidence type="ECO:0000259" key="12">
    <source>
        <dbReference type="PROSITE" id="PS50113"/>
    </source>
</evidence>
<feature type="domain" description="HTH luxR-type" evidence="9">
    <location>
        <begin position="789"/>
        <end position="854"/>
    </location>
</feature>
<feature type="domain" description="PAC" evidence="12">
    <location>
        <begin position="208"/>
        <end position="258"/>
    </location>
</feature>
<dbReference type="STRING" id="1827387.A4S15_03470"/>
<dbReference type="SUPFAM" id="SSF52172">
    <property type="entry name" value="CheY-like"/>
    <property type="match status" value="2"/>
</dbReference>
<sequence>MVQDRRAVTIEVHSLKHDGEELFLVGFLEVDLHHQGVDIAVARASGSVQPSSDDHARMAELERELQTTRTELRAAIHNLELSGEEQKAVNEEALSVNEEFQSTNEELLTSKEELQSLNEELTALNSQLQETLDRQRTTSNDLQNVLYSTDVATLFLDFDLHIRFFTPATKALFNVIPGDVGRPLSDLHSLARDTELAIDAHAVLKDLQPFEREIQTDDDTWFIRRILPYRNHESRVEGVVITFTDISDRKRIRKALEQAKLEAERANRAKSRFLAAASHDLRQPLQTIAFVQGLLARTVQGDKAQNLVKRLDDTSHAMSGMLNALLDINQIEAGVVRAEIISYPLNDLFDRLREEFAYHAEAKALGLRIVPCGQTIHTDPRLLEQMIRNLLTNAIKYTRSGKVLMGCRRRAGSLSIEIWDTGIGIPDAELQTIFEEYHQLDNAARERSRGLGLGLAIVQRLVALLDYKVNVRSKLGKGSVFAIEIALPADGVDAGKTAVQDAEKPSVPTAMASKDCSILVVEDDPDVRELLALLLEAEGYQVTTAFDGFEAQALVQKGTLKPDLVIADYNLPNGMDGLQVAARLRRASTLPIPVIILTGDISTSTLTEIARSDCVHLSKPVKLKKMMAVVETLLAAPPRAVANLVAKPIPATPDGTSDTVYVVDDDQNICDTMCALLDDNGYATASFSTCEAFLSAYHAGSGGCLLIDTYLPGMNGFTLLQHLNDANDPLPAIMITGNSDVPMAVQAMKAGAVDFIEKPISPSDLLASITRALEQSRDVSKAAQWRAEAQSHVAGLTVRQKQIMGLVLAGHPSKNIAADLGISQRTVENHRNAIMTRTGCKSLPALARLSLAATTQIEREKPA</sequence>
<dbReference type="SMART" id="SM00448">
    <property type="entry name" value="REC"/>
    <property type="match status" value="2"/>
</dbReference>